<keyword evidence="4" id="KW-0472">Membrane</keyword>
<evidence type="ECO:0000256" key="1">
    <source>
        <dbReference type="ARBA" id="ARBA00000085"/>
    </source>
</evidence>
<reference evidence="7" key="1">
    <citation type="journal article" date="2019" name="Int. J. Syst. Evol. Microbiol.">
        <title>The Global Catalogue of Microorganisms (GCM) 10K type strain sequencing project: providing services to taxonomists for standard genome sequencing and annotation.</title>
        <authorList>
            <consortium name="The Broad Institute Genomics Platform"/>
            <consortium name="The Broad Institute Genome Sequencing Center for Infectious Disease"/>
            <person name="Wu L."/>
            <person name="Ma J."/>
        </authorList>
    </citation>
    <scope>NUCLEOTIDE SEQUENCE [LARGE SCALE GENOMIC DNA]</scope>
    <source>
        <strain evidence="7">JCM 15443</strain>
    </source>
</reference>
<comment type="caution">
    <text evidence="6">The sequence shown here is derived from an EMBL/GenBank/DDBJ whole genome shotgun (WGS) entry which is preliminary data.</text>
</comment>
<gene>
    <name evidence="6" type="ORF">GCM10010841_22160</name>
</gene>
<dbReference type="PANTHER" id="PTHR43547">
    <property type="entry name" value="TWO-COMPONENT HISTIDINE KINASE"/>
    <property type="match status" value="1"/>
</dbReference>
<evidence type="ECO:0000313" key="7">
    <source>
        <dbReference type="Proteomes" id="UP000661918"/>
    </source>
</evidence>
<dbReference type="SUPFAM" id="SSF55874">
    <property type="entry name" value="ATPase domain of HSP90 chaperone/DNA topoisomerase II/histidine kinase"/>
    <property type="match status" value="1"/>
</dbReference>
<dbReference type="EMBL" id="BMOM01000017">
    <property type="protein sequence ID" value="GGM13111.1"/>
    <property type="molecule type" value="Genomic_DNA"/>
</dbReference>
<organism evidence="6 7">
    <name type="scientific">Deinococcus aerophilus</name>
    <dbReference type="NCBI Taxonomy" id="522488"/>
    <lineage>
        <taxon>Bacteria</taxon>
        <taxon>Thermotogati</taxon>
        <taxon>Deinococcota</taxon>
        <taxon>Deinococci</taxon>
        <taxon>Deinococcales</taxon>
        <taxon>Deinococcaceae</taxon>
        <taxon>Deinococcus</taxon>
    </lineage>
</organism>
<dbReference type="PANTHER" id="PTHR43547:SF2">
    <property type="entry name" value="HYBRID SIGNAL TRANSDUCTION HISTIDINE KINASE C"/>
    <property type="match status" value="1"/>
</dbReference>
<name>A0ABQ2GUZ4_9DEIO</name>
<dbReference type="InterPro" id="IPR003594">
    <property type="entry name" value="HATPase_dom"/>
</dbReference>
<protein>
    <recommendedName>
        <fullName evidence="2">histidine kinase</fullName>
        <ecNumber evidence="2">2.7.13.3</ecNumber>
    </recommendedName>
</protein>
<feature type="transmembrane region" description="Helical" evidence="4">
    <location>
        <begin position="169"/>
        <end position="189"/>
    </location>
</feature>
<comment type="catalytic activity">
    <reaction evidence="1">
        <text>ATP + protein L-histidine = ADP + protein N-phospho-L-histidine.</text>
        <dbReference type="EC" id="2.7.13.3"/>
    </reaction>
</comment>
<evidence type="ECO:0000256" key="4">
    <source>
        <dbReference type="SAM" id="Phobius"/>
    </source>
</evidence>
<dbReference type="InterPro" id="IPR003661">
    <property type="entry name" value="HisK_dim/P_dom"/>
</dbReference>
<dbReference type="Proteomes" id="UP000661918">
    <property type="component" value="Unassembled WGS sequence"/>
</dbReference>
<feature type="transmembrane region" description="Helical" evidence="4">
    <location>
        <begin position="24"/>
        <end position="44"/>
    </location>
</feature>
<dbReference type="RefSeq" id="WP_188904412.1">
    <property type="nucleotide sequence ID" value="NZ_BMOM01000017.1"/>
</dbReference>
<keyword evidence="3" id="KW-0597">Phosphoprotein</keyword>
<evidence type="ECO:0000259" key="5">
    <source>
        <dbReference type="PROSITE" id="PS50109"/>
    </source>
</evidence>
<dbReference type="InterPro" id="IPR036097">
    <property type="entry name" value="HisK_dim/P_sf"/>
</dbReference>
<keyword evidence="7" id="KW-1185">Reference proteome</keyword>
<feature type="domain" description="Histidine kinase" evidence="5">
    <location>
        <begin position="212"/>
        <end position="409"/>
    </location>
</feature>
<dbReference type="PROSITE" id="PS50109">
    <property type="entry name" value="HIS_KIN"/>
    <property type="match status" value="1"/>
</dbReference>
<dbReference type="Pfam" id="PF02518">
    <property type="entry name" value="HATPase_c"/>
    <property type="match status" value="1"/>
</dbReference>
<dbReference type="EC" id="2.7.13.3" evidence="2"/>
<sequence length="422" mass="46427">MRRWGAGRRGGAGRGRKWPRPTTVLEVSLATLPAAITVVLLLLVTQPAVQALLHHGAGWPPYAYQGLAQDVQAYQVALLSPELSAGERREFRDRALSSARNPAQFTQLDSIQALGEARLAVIERYLLEETPEAAARATREAVGLSAQAGEYARATEQRYIGALQFMRRALFTTALLTGGLSVLLTLRAARLRQDEQRRRKRREARQQEALNLASHELRRPLQSLLLASDLLRQADTPQQQTHLLGLIEDSAAQLASRADLTRLNDLYLDVTLRVQHTDLRPLIQRFAATRVAVITPEEPVVWPVDPDRLRQIIENLVENALRYTDDLVEVTLRGGPPVIEVRDHGSGLSDGLRDRVFVPYEQGPQGLRMGQGLGLSLARRYARAHGGDVTLTNASGGGLRATVHLGQPLAVLSEHHGAKSLA</sequence>
<evidence type="ECO:0000256" key="2">
    <source>
        <dbReference type="ARBA" id="ARBA00012438"/>
    </source>
</evidence>
<accession>A0ABQ2GUZ4</accession>
<dbReference type="Gene3D" id="3.30.565.10">
    <property type="entry name" value="Histidine kinase-like ATPase, C-terminal domain"/>
    <property type="match status" value="1"/>
</dbReference>
<dbReference type="InterPro" id="IPR036890">
    <property type="entry name" value="HATPase_C_sf"/>
</dbReference>
<dbReference type="Gene3D" id="1.10.287.130">
    <property type="match status" value="1"/>
</dbReference>
<dbReference type="CDD" id="cd00082">
    <property type="entry name" value="HisKA"/>
    <property type="match status" value="1"/>
</dbReference>
<dbReference type="PRINTS" id="PR00344">
    <property type="entry name" value="BCTRLSENSOR"/>
</dbReference>
<evidence type="ECO:0000313" key="6">
    <source>
        <dbReference type="EMBL" id="GGM13111.1"/>
    </source>
</evidence>
<dbReference type="SMART" id="SM00387">
    <property type="entry name" value="HATPase_c"/>
    <property type="match status" value="1"/>
</dbReference>
<proteinExistence type="predicted"/>
<evidence type="ECO:0000256" key="3">
    <source>
        <dbReference type="ARBA" id="ARBA00022553"/>
    </source>
</evidence>
<dbReference type="InterPro" id="IPR004358">
    <property type="entry name" value="Sig_transdc_His_kin-like_C"/>
</dbReference>
<dbReference type="CDD" id="cd00075">
    <property type="entry name" value="HATPase"/>
    <property type="match status" value="1"/>
</dbReference>
<keyword evidence="4" id="KW-1133">Transmembrane helix</keyword>
<dbReference type="SUPFAM" id="SSF47384">
    <property type="entry name" value="Homodimeric domain of signal transducing histidine kinase"/>
    <property type="match status" value="1"/>
</dbReference>
<keyword evidence="4" id="KW-0812">Transmembrane</keyword>
<dbReference type="InterPro" id="IPR005467">
    <property type="entry name" value="His_kinase_dom"/>
</dbReference>